<proteinExistence type="predicted"/>
<dbReference type="AlphaFoldDB" id="A0A0K2TDQ8"/>
<reference evidence="1" key="1">
    <citation type="submission" date="2014-05" db="EMBL/GenBank/DDBJ databases">
        <authorList>
            <person name="Chronopoulou M."/>
        </authorList>
    </citation>
    <scope>NUCLEOTIDE SEQUENCE</scope>
    <source>
        <tissue evidence="1">Whole organism</tissue>
    </source>
</reference>
<dbReference type="EMBL" id="HACA01006614">
    <property type="protein sequence ID" value="CDW23975.1"/>
    <property type="molecule type" value="Transcribed_RNA"/>
</dbReference>
<name>A0A0K2TDQ8_LEPSM</name>
<accession>A0A0K2TDQ8</accession>
<protein>
    <submittedName>
        <fullName evidence="1">Uncharacterized protein</fullName>
    </submittedName>
</protein>
<feature type="non-terminal residue" evidence="1">
    <location>
        <position position="1"/>
    </location>
</feature>
<sequence length="30" mass="3554">ICPSKIKYQLQFVFEQDYPASLSFNDVIFI</sequence>
<evidence type="ECO:0000313" key="1">
    <source>
        <dbReference type="EMBL" id="CDW23975.1"/>
    </source>
</evidence>
<organism evidence="1">
    <name type="scientific">Lepeophtheirus salmonis</name>
    <name type="common">Salmon louse</name>
    <name type="synonym">Caligus salmonis</name>
    <dbReference type="NCBI Taxonomy" id="72036"/>
    <lineage>
        <taxon>Eukaryota</taxon>
        <taxon>Metazoa</taxon>
        <taxon>Ecdysozoa</taxon>
        <taxon>Arthropoda</taxon>
        <taxon>Crustacea</taxon>
        <taxon>Multicrustacea</taxon>
        <taxon>Hexanauplia</taxon>
        <taxon>Copepoda</taxon>
        <taxon>Siphonostomatoida</taxon>
        <taxon>Caligidae</taxon>
        <taxon>Lepeophtheirus</taxon>
    </lineage>
</organism>